<organism evidence="9 10">
    <name type="scientific">Acuticoccus sediminis</name>
    <dbReference type="NCBI Taxonomy" id="2184697"/>
    <lineage>
        <taxon>Bacteria</taxon>
        <taxon>Pseudomonadati</taxon>
        <taxon>Pseudomonadota</taxon>
        <taxon>Alphaproteobacteria</taxon>
        <taxon>Hyphomicrobiales</taxon>
        <taxon>Amorphaceae</taxon>
        <taxon>Acuticoccus</taxon>
    </lineage>
</organism>
<dbReference type="GO" id="GO:0048039">
    <property type="term" value="F:ubiquinone binding"/>
    <property type="evidence" value="ECO:0007669"/>
    <property type="project" value="TreeGrafter"/>
</dbReference>
<feature type="domain" description="NADH:quinone oxidoreductase/Mrp antiporter transmembrane" evidence="8">
    <location>
        <begin position="127"/>
        <end position="420"/>
    </location>
</feature>
<comment type="subcellular location">
    <subcellularLocation>
        <location evidence="1">Endomembrane system</location>
        <topology evidence="1">Multi-pass membrane protein</topology>
    </subcellularLocation>
    <subcellularLocation>
        <location evidence="6">Membrane</location>
        <topology evidence="6">Multi-pass membrane protein</topology>
    </subcellularLocation>
</comment>
<evidence type="ECO:0000256" key="3">
    <source>
        <dbReference type="ARBA" id="ARBA00022692"/>
    </source>
</evidence>
<feature type="transmembrane region" description="Helical" evidence="7">
    <location>
        <begin position="457"/>
        <end position="478"/>
    </location>
</feature>
<dbReference type="InterPro" id="IPR001750">
    <property type="entry name" value="ND/Mrp_TM"/>
</dbReference>
<dbReference type="PANTHER" id="PTHR43507:SF1">
    <property type="entry name" value="NADH-UBIQUINONE OXIDOREDUCTASE CHAIN 4"/>
    <property type="match status" value="1"/>
</dbReference>
<dbReference type="Proteomes" id="UP000249590">
    <property type="component" value="Unassembled WGS sequence"/>
</dbReference>
<dbReference type="EMBL" id="QHHQ01000015">
    <property type="protein sequence ID" value="RAH96228.1"/>
    <property type="molecule type" value="Genomic_DNA"/>
</dbReference>
<dbReference type="NCBIfam" id="TIGR01972">
    <property type="entry name" value="NDH_I_M"/>
    <property type="match status" value="1"/>
</dbReference>
<feature type="transmembrane region" description="Helical" evidence="7">
    <location>
        <begin position="413"/>
        <end position="436"/>
    </location>
</feature>
<feature type="transmembrane region" description="Helical" evidence="7">
    <location>
        <begin position="270"/>
        <end position="289"/>
    </location>
</feature>
<proteinExistence type="inferred from homology"/>
<evidence type="ECO:0000256" key="4">
    <source>
        <dbReference type="ARBA" id="ARBA00022989"/>
    </source>
</evidence>
<keyword evidence="4 7" id="KW-1133">Transmembrane helix</keyword>
<evidence type="ECO:0000313" key="9">
    <source>
        <dbReference type="EMBL" id="RAH96228.1"/>
    </source>
</evidence>
<feature type="transmembrane region" description="Helical" evidence="7">
    <location>
        <begin position="342"/>
        <end position="360"/>
    </location>
</feature>
<evidence type="ECO:0000256" key="2">
    <source>
        <dbReference type="ARBA" id="ARBA00009025"/>
    </source>
</evidence>
<feature type="transmembrane region" description="Helical" evidence="7">
    <location>
        <begin position="201"/>
        <end position="219"/>
    </location>
</feature>
<dbReference type="PANTHER" id="PTHR43507">
    <property type="entry name" value="NADH-UBIQUINONE OXIDOREDUCTASE CHAIN 4"/>
    <property type="match status" value="1"/>
</dbReference>
<gene>
    <name evidence="9" type="ORF">DLJ53_33145</name>
</gene>
<feature type="transmembrane region" description="Helical" evidence="7">
    <location>
        <begin position="240"/>
        <end position="258"/>
    </location>
</feature>
<feature type="transmembrane region" description="Helical" evidence="7">
    <location>
        <begin position="161"/>
        <end position="181"/>
    </location>
</feature>
<evidence type="ECO:0000259" key="8">
    <source>
        <dbReference type="Pfam" id="PF00361"/>
    </source>
</evidence>
<dbReference type="GO" id="GO:0015990">
    <property type="term" value="P:electron transport coupled proton transport"/>
    <property type="evidence" value="ECO:0007669"/>
    <property type="project" value="TreeGrafter"/>
</dbReference>
<dbReference type="GO" id="GO:0008137">
    <property type="term" value="F:NADH dehydrogenase (ubiquinone) activity"/>
    <property type="evidence" value="ECO:0007669"/>
    <property type="project" value="InterPro"/>
</dbReference>
<dbReference type="GO" id="GO:0012505">
    <property type="term" value="C:endomembrane system"/>
    <property type="evidence" value="ECO:0007669"/>
    <property type="project" value="UniProtKB-SubCell"/>
</dbReference>
<evidence type="ECO:0000256" key="6">
    <source>
        <dbReference type="RuleBase" id="RU000320"/>
    </source>
</evidence>
<feature type="transmembrane region" description="Helical" evidence="7">
    <location>
        <begin position="301"/>
        <end position="322"/>
    </location>
</feature>
<protein>
    <submittedName>
        <fullName evidence="9">Oxidoreductase</fullName>
    </submittedName>
</protein>
<keyword evidence="3 6" id="KW-0812">Transmembrane</keyword>
<dbReference type="GO" id="GO:0042773">
    <property type="term" value="P:ATP synthesis coupled electron transport"/>
    <property type="evidence" value="ECO:0007669"/>
    <property type="project" value="InterPro"/>
</dbReference>
<accession>A0A8B2NK66</accession>
<dbReference type="RefSeq" id="WP_111352605.1">
    <property type="nucleotide sequence ID" value="NZ_QHHQ01000015.1"/>
</dbReference>
<dbReference type="PRINTS" id="PR01437">
    <property type="entry name" value="NUOXDRDTASE4"/>
</dbReference>
<evidence type="ECO:0000256" key="1">
    <source>
        <dbReference type="ARBA" id="ARBA00004127"/>
    </source>
</evidence>
<dbReference type="GO" id="GO:0003954">
    <property type="term" value="F:NADH dehydrogenase activity"/>
    <property type="evidence" value="ECO:0007669"/>
    <property type="project" value="TreeGrafter"/>
</dbReference>
<keyword evidence="10" id="KW-1185">Reference proteome</keyword>
<keyword evidence="5 7" id="KW-0472">Membrane</keyword>
<evidence type="ECO:0000313" key="10">
    <source>
        <dbReference type="Proteomes" id="UP000249590"/>
    </source>
</evidence>
<dbReference type="OrthoDB" id="9768329at2"/>
<dbReference type="InterPro" id="IPR010227">
    <property type="entry name" value="NADH_Q_OxRdtase_chainM/4"/>
</dbReference>
<name>A0A8B2NK66_9HYPH</name>
<dbReference type="AlphaFoldDB" id="A0A8B2NK66"/>
<dbReference type="Pfam" id="PF00361">
    <property type="entry name" value="Proton_antipo_M"/>
    <property type="match status" value="1"/>
</dbReference>
<comment type="similarity">
    <text evidence="2">Belongs to the complex I subunit 4 family.</text>
</comment>
<dbReference type="GO" id="GO:0016020">
    <property type="term" value="C:membrane"/>
    <property type="evidence" value="ECO:0007669"/>
    <property type="project" value="UniProtKB-SubCell"/>
</dbReference>
<feature type="transmembrane region" description="Helical" evidence="7">
    <location>
        <begin position="130"/>
        <end position="149"/>
    </location>
</feature>
<dbReference type="InterPro" id="IPR003918">
    <property type="entry name" value="NADH_UbQ_OxRdtase"/>
</dbReference>
<evidence type="ECO:0000256" key="7">
    <source>
        <dbReference type="SAM" id="Phobius"/>
    </source>
</evidence>
<reference evidence="9 10" key="1">
    <citation type="submission" date="2018-05" db="EMBL/GenBank/DDBJ databases">
        <title>Acuticoccus sediminis sp. nov., isolated from deep-sea sediment of Indian Ocean.</title>
        <authorList>
            <person name="Liu X."/>
            <person name="Lai Q."/>
            <person name="Du Y."/>
            <person name="Sun F."/>
            <person name="Zhang X."/>
            <person name="Wang S."/>
            <person name="Shao Z."/>
        </authorList>
    </citation>
    <scope>NUCLEOTIDE SEQUENCE [LARGE SCALE GENOMIC DNA]</scope>
    <source>
        <strain evidence="9 10">PTG4-2</strain>
    </source>
</reference>
<comment type="caution">
    <text evidence="9">The sequence shown here is derived from an EMBL/GenBank/DDBJ whole genome shotgun (WGS) entry which is preliminary data.</text>
</comment>
<evidence type="ECO:0000256" key="5">
    <source>
        <dbReference type="ARBA" id="ARBA00023136"/>
    </source>
</evidence>
<feature type="transmembrane region" description="Helical" evidence="7">
    <location>
        <begin position="380"/>
        <end position="401"/>
    </location>
</feature>
<feature type="transmembrane region" description="Helical" evidence="7">
    <location>
        <begin position="6"/>
        <end position="23"/>
    </location>
</feature>
<sequence>MLTLAIFLPLAGALVLLTAPGLTERTLRQLAVALAAVPFLLLLVAWTRFDTGGAAFQLVEEAPWVPALGVAWRVGVDGISLALALMTALVFLAAVAWPMERAERVRQYYAWFLFLEAMSLGLFLTLDLLFFYVFFDLSLVGMFFLIGRWGHGERQAAALKFFIYTFVGSLAILLAIIALVLSTDPLTFDMRTLIAEQPLAGAGPMATLVFLGFVAGFAIKTPLFPVHTWLPPAHVDAPGPASAILAAVLLKMGTYGMVRMPLQMLPEAFAAYALPLAVLALVSILWGALVAFGQTSIKRRIAYTSVNHMGYTVLGIAAAGALLSGEEAARQLALTGAVVEMVAHGLITGALFLIAGGIWARAGTYEMDRFGGLAAVAPKLTVATVVAAFASLGLPGLAGFVAEVQIFVGTFAVFPWLAAIGLLGILVTAALFLTMLRQVFFGPLAQERRAFPDVGRVELAVLAGMMALVILIGVYPTWLLDMVNAATGAIVASAAPANGG</sequence>
<feature type="transmembrane region" description="Helical" evidence="7">
    <location>
        <begin position="108"/>
        <end position="124"/>
    </location>
</feature>
<feature type="transmembrane region" description="Helical" evidence="7">
    <location>
        <begin position="69"/>
        <end position="96"/>
    </location>
</feature>
<feature type="transmembrane region" description="Helical" evidence="7">
    <location>
        <begin position="30"/>
        <end position="49"/>
    </location>
</feature>